<dbReference type="OrthoDB" id="125347at2759"/>
<proteinExistence type="predicted"/>
<dbReference type="EMBL" id="JAKOGI010002359">
    <property type="protein sequence ID" value="KAJ8422172.1"/>
    <property type="molecule type" value="Genomic_DNA"/>
</dbReference>
<accession>A0A9Q1GMT0</accession>
<dbReference type="AlphaFoldDB" id="A0A9Q1GMT0"/>
<evidence type="ECO:0000313" key="1">
    <source>
        <dbReference type="EMBL" id="KAJ8422172.1"/>
    </source>
</evidence>
<sequence>MENLVIERNRFLAPDHTYIKALKLLRSWINGRYEESYTRLLKYLEEIKERNPGTIAMKSEFNKGYKSLIRVDGFFLMRPYKGNFSADYMGYDYINAISLVTLIFATSTYAKLRTLFCTTCNAYTEHAKHTFLLHLKFLDYTTNFMESINVKIEKLRSQITACEAKMLSRGCVVTPARSSIFEVLDGVNSFIMDLNEHHCNCMIWKSLVYLASIDQGAF</sequence>
<organism evidence="1 2">
    <name type="scientific">Carnegiea gigantea</name>
    <dbReference type="NCBI Taxonomy" id="171969"/>
    <lineage>
        <taxon>Eukaryota</taxon>
        <taxon>Viridiplantae</taxon>
        <taxon>Streptophyta</taxon>
        <taxon>Embryophyta</taxon>
        <taxon>Tracheophyta</taxon>
        <taxon>Spermatophyta</taxon>
        <taxon>Magnoliopsida</taxon>
        <taxon>eudicotyledons</taxon>
        <taxon>Gunneridae</taxon>
        <taxon>Pentapetalae</taxon>
        <taxon>Caryophyllales</taxon>
        <taxon>Cactineae</taxon>
        <taxon>Cactaceae</taxon>
        <taxon>Cactoideae</taxon>
        <taxon>Echinocereeae</taxon>
        <taxon>Carnegiea</taxon>
    </lineage>
</organism>
<gene>
    <name evidence="1" type="ORF">Cgig2_026449</name>
</gene>
<name>A0A9Q1GMT0_9CARY</name>
<protein>
    <submittedName>
        <fullName evidence="1">Uncharacterized protein</fullName>
    </submittedName>
</protein>
<evidence type="ECO:0000313" key="2">
    <source>
        <dbReference type="Proteomes" id="UP001153076"/>
    </source>
</evidence>
<comment type="caution">
    <text evidence="1">The sequence shown here is derived from an EMBL/GenBank/DDBJ whole genome shotgun (WGS) entry which is preliminary data.</text>
</comment>
<reference evidence="1" key="1">
    <citation type="submission" date="2022-04" db="EMBL/GenBank/DDBJ databases">
        <title>Carnegiea gigantea Genome sequencing and assembly v2.</title>
        <authorList>
            <person name="Copetti D."/>
            <person name="Sanderson M.J."/>
            <person name="Burquez A."/>
            <person name="Wojciechowski M.F."/>
        </authorList>
    </citation>
    <scope>NUCLEOTIDE SEQUENCE</scope>
    <source>
        <strain evidence="1">SGP5-SGP5p</strain>
        <tissue evidence="1">Aerial part</tissue>
    </source>
</reference>
<keyword evidence="2" id="KW-1185">Reference proteome</keyword>
<dbReference type="Proteomes" id="UP001153076">
    <property type="component" value="Unassembled WGS sequence"/>
</dbReference>